<dbReference type="RefSeq" id="WP_186411105.1">
    <property type="nucleotide sequence ID" value="NZ_FLQY01000174.1"/>
</dbReference>
<name>A0A1A8XTM0_9RHOO</name>
<evidence type="ECO:0000313" key="2">
    <source>
        <dbReference type="Proteomes" id="UP000199600"/>
    </source>
</evidence>
<accession>A0A1A8XTM0</accession>
<dbReference type="AlphaFoldDB" id="A0A1A8XTM0"/>
<keyword evidence="2" id="KW-1185">Reference proteome</keyword>
<gene>
    <name evidence="1" type="ORF">PROAA_2550012</name>
</gene>
<reference evidence="1 2" key="1">
    <citation type="submission" date="2016-06" db="EMBL/GenBank/DDBJ databases">
        <authorList>
            <person name="Kjaerup R.B."/>
            <person name="Dalgaard T.S."/>
            <person name="Juul-Madsen H.R."/>
        </authorList>
    </citation>
    <scope>NUCLEOTIDE SEQUENCE [LARGE SCALE GENOMIC DNA]</scope>
    <source>
        <strain evidence="1">2</strain>
    </source>
</reference>
<evidence type="ECO:0000313" key="1">
    <source>
        <dbReference type="EMBL" id="SBT08086.1"/>
    </source>
</evidence>
<dbReference type="EMBL" id="FLQY01000174">
    <property type="protein sequence ID" value="SBT08086.1"/>
    <property type="molecule type" value="Genomic_DNA"/>
</dbReference>
<organism evidence="1 2">
    <name type="scientific">Candidatus Propionivibrio aalborgensis</name>
    <dbReference type="NCBI Taxonomy" id="1860101"/>
    <lineage>
        <taxon>Bacteria</taxon>
        <taxon>Pseudomonadati</taxon>
        <taxon>Pseudomonadota</taxon>
        <taxon>Betaproteobacteria</taxon>
        <taxon>Rhodocyclales</taxon>
        <taxon>Rhodocyclaceae</taxon>
        <taxon>Propionivibrio</taxon>
    </lineage>
</organism>
<protein>
    <submittedName>
        <fullName evidence="1">Uncharacterized protein</fullName>
    </submittedName>
</protein>
<dbReference type="Proteomes" id="UP000199600">
    <property type="component" value="Unassembled WGS sequence"/>
</dbReference>
<sequence>MNMVRPRAIRAYGDAMLVCIVLKTIEKEPTIRLVTPEYWLTIKAMLAGALFEPRKKIAAPAIYRSGY</sequence>
<proteinExistence type="predicted"/>